<dbReference type="GeneID" id="26633704"/>
<dbReference type="SMR" id="A0A0A7HFS5"/>
<reference evidence="1 2" key="1">
    <citation type="submission" date="2014-10" db="EMBL/GenBank/DDBJ databases">
        <title>VR bacteriophages - a small but diverse group of low-temperature viruses.</title>
        <authorList>
            <person name="Kaliniene L."/>
            <person name="Meskys R."/>
            <person name="Simoliunas E."/>
            <person name="Zajanckauskaite A."/>
            <person name="Truncaite L."/>
        </authorList>
    </citation>
    <scope>NUCLEOTIDE SEQUENCE [LARGE SCALE GENOMIC DNA]</scope>
</reference>
<keyword evidence="2" id="KW-1185">Reference proteome</keyword>
<dbReference type="KEGG" id="vg:26633704"/>
<organism evidence="1 2">
    <name type="scientific">Escherichia phage vB_EcoM_VR20</name>
    <dbReference type="NCBI Taxonomy" id="1567027"/>
    <lineage>
        <taxon>Viruses</taxon>
        <taxon>Duplodnaviria</taxon>
        <taxon>Heunggongvirae</taxon>
        <taxon>Uroviricota</taxon>
        <taxon>Caudoviricetes</taxon>
        <taxon>Pantevenvirales</taxon>
        <taxon>Straboviridae</taxon>
        <taxon>Tevenvirinae</taxon>
        <taxon>Gaprivervirus</taxon>
        <taxon>Gaprivervirus vr20</taxon>
    </lineage>
</organism>
<dbReference type="OrthoDB" id="25995at10239"/>
<name>A0A0A7HFS5_9CAUD</name>
<evidence type="ECO:0000313" key="1">
    <source>
        <dbReference type="EMBL" id="AIZ02084.1"/>
    </source>
</evidence>
<proteinExistence type="predicted"/>
<dbReference type="EMBL" id="KP007360">
    <property type="protein sequence ID" value="AIZ02084.1"/>
    <property type="molecule type" value="Genomic_DNA"/>
</dbReference>
<accession>A0A0A7HFS5</accession>
<sequence length="65" mass="7698">MLNRWIKPNKTLDEVIAHDVHFKYGLGVFDEVVVHSFMMHDDDSLEFNIEIRCDDGKVEFKRGFL</sequence>
<protein>
    <submittedName>
        <fullName evidence="1">Uncharacterized protein</fullName>
    </submittedName>
</protein>
<dbReference type="Proteomes" id="UP000030716">
    <property type="component" value="Segment"/>
</dbReference>
<gene>
    <name evidence="1" type="ORF">VR20_026</name>
</gene>
<evidence type="ECO:0000313" key="2">
    <source>
        <dbReference type="Proteomes" id="UP000030716"/>
    </source>
</evidence>
<dbReference type="RefSeq" id="YP_009207205.1">
    <property type="nucleotide sequence ID" value="NC_028894.1"/>
</dbReference>